<comment type="caution">
    <text evidence="2">The sequence shown here is derived from an EMBL/GenBank/DDBJ whole genome shotgun (WGS) entry which is preliminary data.</text>
</comment>
<feature type="region of interest" description="Disordered" evidence="1">
    <location>
        <begin position="97"/>
        <end position="122"/>
    </location>
</feature>
<accession>A0A9P1GZK5</accession>
<organism evidence="2 3">
    <name type="scientific">Parascedosporium putredinis</name>
    <dbReference type="NCBI Taxonomy" id="1442378"/>
    <lineage>
        <taxon>Eukaryota</taxon>
        <taxon>Fungi</taxon>
        <taxon>Dikarya</taxon>
        <taxon>Ascomycota</taxon>
        <taxon>Pezizomycotina</taxon>
        <taxon>Sordariomycetes</taxon>
        <taxon>Hypocreomycetidae</taxon>
        <taxon>Microascales</taxon>
        <taxon>Microascaceae</taxon>
        <taxon>Parascedosporium</taxon>
    </lineage>
</organism>
<proteinExistence type="predicted"/>
<evidence type="ECO:0000313" key="3">
    <source>
        <dbReference type="Proteomes" id="UP000838763"/>
    </source>
</evidence>
<dbReference type="Proteomes" id="UP000838763">
    <property type="component" value="Unassembled WGS sequence"/>
</dbReference>
<keyword evidence="3" id="KW-1185">Reference proteome</keyword>
<protein>
    <submittedName>
        <fullName evidence="2">Uncharacterized protein</fullName>
    </submittedName>
</protein>
<name>A0A9P1GZK5_9PEZI</name>
<dbReference type="AlphaFoldDB" id="A0A9P1GZK5"/>
<dbReference type="OrthoDB" id="20872at2759"/>
<reference evidence="2" key="1">
    <citation type="submission" date="2022-11" db="EMBL/GenBank/DDBJ databases">
        <authorList>
            <person name="Scott C."/>
            <person name="Bruce N."/>
        </authorList>
    </citation>
    <scope>NUCLEOTIDE SEQUENCE</scope>
</reference>
<evidence type="ECO:0000313" key="2">
    <source>
        <dbReference type="EMBL" id="CAI4213174.1"/>
    </source>
</evidence>
<dbReference type="EMBL" id="CALLCH030000007">
    <property type="protein sequence ID" value="CAI4213174.1"/>
    <property type="molecule type" value="Genomic_DNA"/>
</dbReference>
<sequence length="192" mass="21746">MEAHPTLTIGDRARRCLNLFIENKEAVKEQVLEGGMPAEASLMDELVRFRLWISNMNVLGDVQECLDFRIKEVPEVVELFTDHLNIIENRLEQREVDEANSYDAEEDRTNKSPTLTDDPISVSVNTDVGAGSDFEQWTLSEILESVSSSISWLHRLSNLVSKAGFARQSREAQKFLLKDAEGRDSEDVTKMS</sequence>
<evidence type="ECO:0000256" key="1">
    <source>
        <dbReference type="SAM" id="MobiDB-lite"/>
    </source>
</evidence>
<gene>
    <name evidence="2" type="ORF">PPNO1_LOCUS2925</name>
</gene>